<evidence type="ECO:0000256" key="11">
    <source>
        <dbReference type="ARBA" id="ARBA00032973"/>
    </source>
</evidence>
<comment type="pathway">
    <text evidence="10">Carbohydrate biosynthesis.</text>
</comment>
<dbReference type="PANTHER" id="PTHR11556:SF1">
    <property type="entry name" value="FRUCTOSE-BISPHOSPHATASE"/>
    <property type="match status" value="1"/>
</dbReference>
<evidence type="ECO:0000256" key="9">
    <source>
        <dbReference type="ARBA" id="ARBA00023277"/>
    </source>
</evidence>
<dbReference type="EC" id="3.1.3.11" evidence="5"/>
<dbReference type="GO" id="GO:0005829">
    <property type="term" value="C:cytosol"/>
    <property type="evidence" value="ECO:0007669"/>
    <property type="project" value="TreeGrafter"/>
</dbReference>
<dbReference type="Pfam" id="PF00316">
    <property type="entry name" value="FBPase"/>
    <property type="match status" value="1"/>
</dbReference>
<evidence type="ECO:0000256" key="8">
    <source>
        <dbReference type="ARBA" id="ARBA00022842"/>
    </source>
</evidence>
<dbReference type="GO" id="GO:0006094">
    <property type="term" value="P:gluconeogenesis"/>
    <property type="evidence" value="ECO:0007669"/>
    <property type="project" value="TreeGrafter"/>
</dbReference>
<dbReference type="GO" id="GO:0042132">
    <property type="term" value="F:fructose 1,6-bisphosphate 1-phosphatase activity"/>
    <property type="evidence" value="ECO:0007669"/>
    <property type="project" value="UniProtKB-EC"/>
</dbReference>
<dbReference type="Gene3D" id="3.40.190.80">
    <property type="match status" value="1"/>
</dbReference>
<dbReference type="PROSITE" id="PS00124">
    <property type="entry name" value="FBPASE"/>
    <property type="match status" value="1"/>
</dbReference>
<dbReference type="PANTHER" id="PTHR11556">
    <property type="entry name" value="FRUCTOSE-1,6-BISPHOSPHATASE-RELATED"/>
    <property type="match status" value="1"/>
</dbReference>
<evidence type="ECO:0000256" key="3">
    <source>
        <dbReference type="ARBA" id="ARBA00010941"/>
    </source>
</evidence>
<evidence type="ECO:0000256" key="1">
    <source>
        <dbReference type="ARBA" id="ARBA00001273"/>
    </source>
</evidence>
<keyword evidence="8" id="KW-0460">Magnesium</keyword>
<accession>A0A6U5E2N6</accession>
<evidence type="ECO:0000259" key="13">
    <source>
        <dbReference type="Pfam" id="PF00316"/>
    </source>
</evidence>
<comment type="similarity">
    <text evidence="3 12">Belongs to the FBPase class 1 family.</text>
</comment>
<dbReference type="InterPro" id="IPR000146">
    <property type="entry name" value="FBPase_class-1"/>
</dbReference>
<dbReference type="InterPro" id="IPR020548">
    <property type="entry name" value="Fructose_bisphosphatase_AS"/>
</dbReference>
<gene>
    <name evidence="15" type="ORF">CHYS00102_LOCUS4431</name>
    <name evidence="16" type="ORF">CHYS00102_LOCUS4432</name>
    <name evidence="17" type="ORF">CHYS00102_LOCUS4433</name>
</gene>
<dbReference type="Gene3D" id="3.30.540.10">
    <property type="entry name" value="Fructose-1,6-Bisphosphatase, subunit A, domain 1"/>
    <property type="match status" value="1"/>
</dbReference>
<evidence type="ECO:0000256" key="6">
    <source>
        <dbReference type="ARBA" id="ARBA00022723"/>
    </source>
</evidence>
<dbReference type="EMBL" id="HBFR01006184">
    <property type="protein sequence ID" value="CAD8877249.1"/>
    <property type="molecule type" value="Transcribed_RNA"/>
</dbReference>
<evidence type="ECO:0000259" key="14">
    <source>
        <dbReference type="Pfam" id="PF18913"/>
    </source>
</evidence>
<proteinExistence type="inferred from homology"/>
<evidence type="ECO:0000313" key="16">
    <source>
        <dbReference type="EMBL" id="CAD8877248.1"/>
    </source>
</evidence>
<comment type="catalytic activity">
    <reaction evidence="1">
        <text>beta-D-fructose 1,6-bisphosphate + H2O = beta-D-fructose 6-phosphate + phosphate</text>
        <dbReference type="Rhea" id="RHEA:11064"/>
        <dbReference type="ChEBI" id="CHEBI:15377"/>
        <dbReference type="ChEBI" id="CHEBI:32966"/>
        <dbReference type="ChEBI" id="CHEBI:43474"/>
        <dbReference type="ChEBI" id="CHEBI:57634"/>
        <dbReference type="EC" id="3.1.3.11"/>
    </reaction>
</comment>
<dbReference type="InterPro" id="IPR044015">
    <property type="entry name" value="FBPase_C_dom"/>
</dbReference>
<keyword evidence="6" id="KW-0479">Metal-binding</keyword>
<reference evidence="15" key="1">
    <citation type="submission" date="2021-01" db="EMBL/GenBank/DDBJ databases">
        <authorList>
            <person name="Corre E."/>
            <person name="Pelletier E."/>
            <person name="Niang G."/>
            <person name="Scheremetjew M."/>
            <person name="Finn R."/>
            <person name="Kale V."/>
            <person name="Holt S."/>
            <person name="Cochrane G."/>
            <person name="Meng A."/>
            <person name="Brown T."/>
            <person name="Cohen L."/>
        </authorList>
    </citation>
    <scope>NUCLEOTIDE SEQUENCE</scope>
    <source>
        <strain evidence="15">308</strain>
    </source>
</reference>
<keyword evidence="9 12" id="KW-0119">Carbohydrate metabolism</keyword>
<evidence type="ECO:0000256" key="4">
    <source>
        <dbReference type="ARBA" id="ARBA00011881"/>
    </source>
</evidence>
<dbReference type="EMBL" id="HBFR01006182">
    <property type="protein sequence ID" value="CAD8877247.1"/>
    <property type="molecule type" value="Transcribed_RNA"/>
</dbReference>
<evidence type="ECO:0000256" key="5">
    <source>
        <dbReference type="ARBA" id="ARBA00013093"/>
    </source>
</evidence>
<sequence>MPTGTIFGVFGHDDSCDVNDPDACLIETIRSGSNLVASGYCLYGSSTFLMFTMGNGAYGFTLDENVGEFILSHPDIKIPERSSTYSFNEARERMWEDPVRDVVAKWRAGTGKSARIFSSRYVGSMVGDVHRTLLNGGIFGYPADDMYPEGKLRLLYEGAPMSFLMEQAGGMSTTGRERVMDVQPSYVHQRVPIMMGSAEDVREIIEACKEWDEGIGL</sequence>
<evidence type="ECO:0000313" key="15">
    <source>
        <dbReference type="EMBL" id="CAD8877247.1"/>
    </source>
</evidence>
<dbReference type="CDD" id="cd00354">
    <property type="entry name" value="FBPase"/>
    <property type="match status" value="1"/>
</dbReference>
<dbReference type="FunFam" id="3.40.190.80:FF:000001">
    <property type="entry name" value="Fructose-1,6-bisphosphatase class 1"/>
    <property type="match status" value="1"/>
</dbReference>
<dbReference type="Pfam" id="PF18913">
    <property type="entry name" value="FBPase_C"/>
    <property type="match status" value="1"/>
</dbReference>
<protein>
    <recommendedName>
        <fullName evidence="5">fructose-bisphosphatase</fullName>
        <ecNumber evidence="5">3.1.3.11</ecNumber>
    </recommendedName>
    <alternativeName>
        <fullName evidence="11">D-fructose-1,6-bisphosphate 1-phosphohydrolase</fullName>
    </alternativeName>
</protein>
<dbReference type="GO" id="GO:0006002">
    <property type="term" value="P:fructose 6-phosphate metabolic process"/>
    <property type="evidence" value="ECO:0007669"/>
    <property type="project" value="TreeGrafter"/>
</dbReference>
<comment type="cofactor">
    <cofactor evidence="2">
        <name>Mg(2+)</name>
        <dbReference type="ChEBI" id="CHEBI:18420"/>
    </cofactor>
</comment>
<dbReference type="GO" id="GO:0046872">
    <property type="term" value="F:metal ion binding"/>
    <property type="evidence" value="ECO:0007669"/>
    <property type="project" value="UniProtKB-KW"/>
</dbReference>
<organism evidence="15">
    <name type="scientific">Corethron hystrix</name>
    <dbReference type="NCBI Taxonomy" id="216773"/>
    <lineage>
        <taxon>Eukaryota</taxon>
        <taxon>Sar</taxon>
        <taxon>Stramenopiles</taxon>
        <taxon>Ochrophyta</taxon>
        <taxon>Bacillariophyta</taxon>
        <taxon>Coscinodiscophyceae</taxon>
        <taxon>Corethrophycidae</taxon>
        <taxon>Corethrales</taxon>
        <taxon>Corethraceae</taxon>
        <taxon>Corethron</taxon>
    </lineage>
</organism>
<dbReference type="SUPFAM" id="SSF56655">
    <property type="entry name" value="Carbohydrate phosphatase"/>
    <property type="match status" value="1"/>
</dbReference>
<dbReference type="InterPro" id="IPR033391">
    <property type="entry name" value="FBPase_N"/>
</dbReference>
<comment type="subunit">
    <text evidence="4">Homotetramer.</text>
</comment>
<evidence type="ECO:0000256" key="7">
    <source>
        <dbReference type="ARBA" id="ARBA00022801"/>
    </source>
</evidence>
<feature type="domain" description="Fructose-1-6-bisphosphatase class I N-terminal" evidence="13">
    <location>
        <begin position="3"/>
        <end position="74"/>
    </location>
</feature>
<evidence type="ECO:0000313" key="17">
    <source>
        <dbReference type="EMBL" id="CAD8877249.1"/>
    </source>
</evidence>
<dbReference type="GO" id="GO:0005986">
    <property type="term" value="P:sucrose biosynthetic process"/>
    <property type="evidence" value="ECO:0007669"/>
    <property type="project" value="TreeGrafter"/>
</dbReference>
<evidence type="ECO:0000256" key="10">
    <source>
        <dbReference type="ARBA" id="ARBA00024331"/>
    </source>
</evidence>
<evidence type="ECO:0000256" key="2">
    <source>
        <dbReference type="ARBA" id="ARBA00001946"/>
    </source>
</evidence>
<evidence type="ECO:0000256" key="12">
    <source>
        <dbReference type="RuleBase" id="RU000508"/>
    </source>
</evidence>
<dbReference type="AlphaFoldDB" id="A0A6U5E2N6"/>
<feature type="domain" description="Fructose-1-6-bisphosphatase class 1 C-terminal" evidence="14">
    <location>
        <begin position="78"/>
        <end position="207"/>
    </location>
</feature>
<name>A0A6U5E2N6_9STRA</name>
<dbReference type="InterPro" id="IPR028343">
    <property type="entry name" value="FBPtase"/>
</dbReference>
<dbReference type="PRINTS" id="PR00115">
    <property type="entry name" value="F16BPHPHTASE"/>
</dbReference>
<dbReference type="GO" id="GO:0006000">
    <property type="term" value="P:fructose metabolic process"/>
    <property type="evidence" value="ECO:0007669"/>
    <property type="project" value="TreeGrafter"/>
</dbReference>
<dbReference type="EMBL" id="HBFR01006183">
    <property type="protein sequence ID" value="CAD8877248.1"/>
    <property type="molecule type" value="Transcribed_RNA"/>
</dbReference>
<keyword evidence="7 12" id="KW-0378">Hydrolase</keyword>
<dbReference type="GO" id="GO:0030388">
    <property type="term" value="P:fructose 1,6-bisphosphate metabolic process"/>
    <property type="evidence" value="ECO:0007669"/>
    <property type="project" value="TreeGrafter"/>
</dbReference>